<sequence length="833" mass="94824">MRPATTTRAMKPILPLIMGCALLATSLQAQQPDALLDSLTSNINIEGLETKFDPATGIATATGDVHIVYEDLEIRAGRADYNATTGDIMAKENVTLVKKGEVFRGQNITYNIKTEELSANNIRSYIEPIFYDTESFETNTGELTRIDGTSSFFTTHDSATPMFKVKAKSITIYPEDKVVMRNVKVYAGDVPVLWLPIFSQPLDDELGYFFQPGYTSQWGAFLLNQYGVMHGDHTLAKYQVDLRSERGVALGVDLYSEKWRDNPNIGQLKLYYGYDLNPDQGINDSVRSLDRVDENRYRVAFQHRIYIPGPEESTWYLDFDLTKLSDEFMLEDFFLNDSRTDPQPDNNIKLVNRSDTYTATLLGRFQLNDFYRSDERLPELAVDFTRSRLFNTSVFYQGETSLGMYADRLGDLTRDAIRGNIDAQEAYIKQAFDSDGTLLTGEGIPTRPRMRRTFNANEISRDAVNAAAEEASSATTTISRDAIEAELDILRAELNESEYFRAHSYHEFLYPMSFGEGNWINFVPRLGGGATYYNDIQGGYADGGSDTKPIFHVGFDFSLKFSKVWDDYKNRTLGIDGLRHIVQPYLNYSFVEADEIENLRSIDRLTPSTRPRPLDLPQFTAIDDIRSWNIARVGVRNLLQTRRENSPGNYGTFNYAGLNTYVDLFMEDPEFDRDISNLYNDLFWNPLPWLSFNINSQLPIGDSEFNFTELNSYVTWLPTRNFSWSIGHQLLTDNPLFIDSSLITSRVYARLTDNWGFSMNHIYEMDDSTLEYQSYSIHRDLAAWKMAVGGLIRESRTGDPEVGVIVSFTLKEFPQLSIPLDLDPNPTGRGGRE</sequence>
<dbReference type="InterPro" id="IPR005653">
    <property type="entry name" value="OstA-like_N"/>
</dbReference>
<evidence type="ECO:0000259" key="3">
    <source>
        <dbReference type="Pfam" id="PF03968"/>
    </source>
</evidence>
<proteinExistence type="predicted"/>
<feature type="domain" description="Organic solvent tolerance-like N-terminal" evidence="3">
    <location>
        <begin position="55"/>
        <end position="115"/>
    </location>
</feature>
<reference evidence="4 5" key="1">
    <citation type="submission" date="2019-05" db="EMBL/GenBank/DDBJ databases">
        <title>Verrucobacter flavum gen. nov., sp. nov. a new member of the family Verrucomicrobiaceae.</title>
        <authorList>
            <person name="Szuroczki S."/>
            <person name="Abbaszade G."/>
            <person name="Szabo A."/>
            <person name="Felfoldi T."/>
            <person name="Schumann P."/>
            <person name="Boka K."/>
            <person name="Keki Z."/>
            <person name="Toumi M."/>
            <person name="Toth E."/>
        </authorList>
    </citation>
    <scope>NUCLEOTIDE SEQUENCE [LARGE SCALE GENOMIC DNA]</scope>
    <source>
        <strain evidence="4 5">MG-N-17</strain>
    </source>
</reference>
<dbReference type="Gene3D" id="2.60.450.10">
    <property type="entry name" value="Lipopolysaccharide (LPS) transport protein A like domain"/>
    <property type="match status" value="1"/>
</dbReference>
<keyword evidence="1" id="KW-0472">Membrane</keyword>
<dbReference type="EMBL" id="VAUV01000029">
    <property type="protein sequence ID" value="TLD68258.1"/>
    <property type="molecule type" value="Genomic_DNA"/>
</dbReference>
<feature type="chain" id="PRO_5024397649" description="Organic solvent tolerance-like N-terminal domain-containing protein" evidence="2">
    <location>
        <begin position="30"/>
        <end position="833"/>
    </location>
</feature>
<dbReference type="GO" id="GO:0009279">
    <property type="term" value="C:cell outer membrane"/>
    <property type="evidence" value="ECO:0007669"/>
    <property type="project" value="TreeGrafter"/>
</dbReference>
<dbReference type="GO" id="GO:1990351">
    <property type="term" value="C:transporter complex"/>
    <property type="evidence" value="ECO:0007669"/>
    <property type="project" value="TreeGrafter"/>
</dbReference>
<gene>
    <name evidence="4" type="ORF">FEM03_23670</name>
</gene>
<keyword evidence="2" id="KW-0732">Signal</keyword>
<dbReference type="Pfam" id="PF03968">
    <property type="entry name" value="LptD_N"/>
    <property type="match status" value="1"/>
</dbReference>
<protein>
    <recommendedName>
        <fullName evidence="3">Organic solvent tolerance-like N-terminal domain-containing protein</fullName>
    </recommendedName>
</protein>
<dbReference type="PANTHER" id="PTHR30189">
    <property type="entry name" value="LPS-ASSEMBLY PROTEIN"/>
    <property type="match status" value="1"/>
</dbReference>
<dbReference type="InterPro" id="IPR050218">
    <property type="entry name" value="LptD"/>
</dbReference>
<keyword evidence="5" id="KW-1185">Reference proteome</keyword>
<keyword evidence="1" id="KW-0998">Cell outer membrane</keyword>
<evidence type="ECO:0000256" key="2">
    <source>
        <dbReference type="SAM" id="SignalP"/>
    </source>
</evidence>
<evidence type="ECO:0000313" key="4">
    <source>
        <dbReference type="EMBL" id="TLD68258.1"/>
    </source>
</evidence>
<organism evidence="4 5">
    <name type="scientific">Phragmitibacter flavus</name>
    <dbReference type="NCBI Taxonomy" id="2576071"/>
    <lineage>
        <taxon>Bacteria</taxon>
        <taxon>Pseudomonadati</taxon>
        <taxon>Verrucomicrobiota</taxon>
        <taxon>Verrucomicrobiia</taxon>
        <taxon>Verrucomicrobiales</taxon>
        <taxon>Verrucomicrobiaceae</taxon>
        <taxon>Phragmitibacter</taxon>
    </lineage>
</organism>
<comment type="caution">
    <text evidence="4">The sequence shown here is derived from an EMBL/GenBank/DDBJ whole genome shotgun (WGS) entry which is preliminary data.</text>
</comment>
<evidence type="ECO:0000256" key="1">
    <source>
        <dbReference type="ARBA" id="ARBA00023237"/>
    </source>
</evidence>
<accession>A0A5R8K7B3</accession>
<dbReference type="PANTHER" id="PTHR30189:SF1">
    <property type="entry name" value="LPS-ASSEMBLY PROTEIN LPTD"/>
    <property type="match status" value="1"/>
</dbReference>
<evidence type="ECO:0000313" key="5">
    <source>
        <dbReference type="Proteomes" id="UP000306196"/>
    </source>
</evidence>
<name>A0A5R8K7B3_9BACT</name>
<dbReference type="AlphaFoldDB" id="A0A5R8K7B3"/>
<dbReference type="Proteomes" id="UP000306196">
    <property type="component" value="Unassembled WGS sequence"/>
</dbReference>
<feature type="signal peptide" evidence="2">
    <location>
        <begin position="1"/>
        <end position="29"/>
    </location>
</feature>